<protein>
    <submittedName>
        <fullName evidence="2">Uncharacterized protein</fullName>
    </submittedName>
</protein>
<dbReference type="Gramene" id="RZC48263">
    <property type="protein sequence ID" value="RZC48263"/>
    <property type="gene ID" value="C5167_041224"/>
</dbReference>
<dbReference type="Proteomes" id="UP000316621">
    <property type="component" value="Chromosome 1"/>
</dbReference>
<proteinExistence type="predicted"/>
<evidence type="ECO:0000313" key="3">
    <source>
        <dbReference type="Proteomes" id="UP000316621"/>
    </source>
</evidence>
<name>A0A4Y7IH81_PAPSO</name>
<gene>
    <name evidence="2" type="ORF">C5167_041224</name>
</gene>
<keyword evidence="3" id="KW-1185">Reference proteome</keyword>
<feature type="compositionally biased region" description="Acidic residues" evidence="1">
    <location>
        <begin position="64"/>
        <end position="86"/>
    </location>
</feature>
<dbReference type="AlphaFoldDB" id="A0A4Y7IH81"/>
<reference evidence="2 3" key="1">
    <citation type="journal article" date="2018" name="Science">
        <title>The opium poppy genome and morphinan production.</title>
        <authorList>
            <person name="Guo L."/>
            <person name="Winzer T."/>
            <person name="Yang X."/>
            <person name="Li Y."/>
            <person name="Ning Z."/>
            <person name="He Z."/>
            <person name="Teodor R."/>
            <person name="Lu Y."/>
            <person name="Bowser T.A."/>
            <person name="Graham I.A."/>
            <person name="Ye K."/>
        </authorList>
    </citation>
    <scope>NUCLEOTIDE SEQUENCE [LARGE SCALE GENOMIC DNA]</scope>
    <source>
        <strain evidence="3">cv. HN1</strain>
        <tissue evidence="2">Leaves</tissue>
    </source>
</reference>
<evidence type="ECO:0000313" key="2">
    <source>
        <dbReference type="EMBL" id="RZC48263.1"/>
    </source>
</evidence>
<feature type="region of interest" description="Disordered" evidence="1">
    <location>
        <begin position="61"/>
        <end position="86"/>
    </location>
</feature>
<dbReference type="EMBL" id="CM010715">
    <property type="protein sequence ID" value="RZC48263.1"/>
    <property type="molecule type" value="Genomic_DNA"/>
</dbReference>
<evidence type="ECO:0000256" key="1">
    <source>
        <dbReference type="SAM" id="MobiDB-lite"/>
    </source>
</evidence>
<organism evidence="2 3">
    <name type="scientific">Papaver somniferum</name>
    <name type="common">Opium poppy</name>
    <dbReference type="NCBI Taxonomy" id="3469"/>
    <lineage>
        <taxon>Eukaryota</taxon>
        <taxon>Viridiplantae</taxon>
        <taxon>Streptophyta</taxon>
        <taxon>Embryophyta</taxon>
        <taxon>Tracheophyta</taxon>
        <taxon>Spermatophyta</taxon>
        <taxon>Magnoliopsida</taxon>
        <taxon>Ranunculales</taxon>
        <taxon>Papaveraceae</taxon>
        <taxon>Papaveroideae</taxon>
        <taxon>Papaver</taxon>
    </lineage>
</organism>
<sequence>MSTTTTTREDYDQTSHQEMMFDRLVKSQEDMFSRLETLLSNVLASQQQTLEILICNNTAKDQDDSSAENQQEEEDVPDSNSDNDDDYLIFEDEEITEVPADDEEEDQRKSGMLIHASELRWSNHEILFTNYLLGEAEYDNWKDATEYLKNNREQEEWKVAMDIAVDFNQLLFLEEIFKIMPPDALQYNNTTKVRAARCGNSEAA</sequence>
<accession>A0A4Y7IH81</accession>